<keyword evidence="4" id="KW-0808">Transferase</keyword>
<dbReference type="EC" id="2.3.2.2" evidence="4"/>
<reference evidence="5" key="1">
    <citation type="journal article" date="2019" name="Int. J. Syst. Evol. Microbiol.">
        <title>The Global Catalogue of Microorganisms (GCM) 10K type strain sequencing project: providing services to taxonomists for standard genome sequencing and annotation.</title>
        <authorList>
            <consortium name="The Broad Institute Genomics Platform"/>
            <consortium name="The Broad Institute Genome Sequencing Center for Infectious Disease"/>
            <person name="Wu L."/>
            <person name="Ma J."/>
        </authorList>
    </citation>
    <scope>NUCLEOTIDE SEQUENCE [LARGE SCALE GENOMIC DNA]</scope>
    <source>
        <strain evidence="5">CCUG 62953</strain>
    </source>
</reference>
<dbReference type="PANTHER" id="PTHR11686:SF9">
    <property type="entry name" value="RE13973P"/>
    <property type="match status" value="1"/>
</dbReference>
<organism evidence="4 5">
    <name type="scientific">Litorisediminicola beolgyonensis</name>
    <dbReference type="NCBI Taxonomy" id="1173614"/>
    <lineage>
        <taxon>Bacteria</taxon>
        <taxon>Pseudomonadati</taxon>
        <taxon>Pseudomonadota</taxon>
        <taxon>Alphaproteobacteria</taxon>
        <taxon>Rhodobacterales</taxon>
        <taxon>Paracoccaceae</taxon>
        <taxon>Litorisediminicola</taxon>
    </lineage>
</organism>
<gene>
    <name evidence="4" type="ORF">ACFQ4E_20165</name>
</gene>
<dbReference type="EMBL" id="JBHTMU010000069">
    <property type="protein sequence ID" value="MFD1344755.1"/>
    <property type="molecule type" value="Genomic_DNA"/>
</dbReference>
<evidence type="ECO:0000256" key="3">
    <source>
        <dbReference type="ARBA" id="ARBA00047417"/>
    </source>
</evidence>
<dbReference type="PRINTS" id="PR01210">
    <property type="entry name" value="GGTRANSPTASE"/>
</dbReference>
<feature type="non-terminal residue" evidence="4">
    <location>
        <position position="1"/>
    </location>
</feature>
<keyword evidence="4" id="KW-0012">Acyltransferase</keyword>
<dbReference type="InterPro" id="IPR000101">
    <property type="entry name" value="GGT_peptidase"/>
</dbReference>
<evidence type="ECO:0000256" key="1">
    <source>
        <dbReference type="ARBA" id="ARBA00001049"/>
    </source>
</evidence>
<evidence type="ECO:0000256" key="2">
    <source>
        <dbReference type="ARBA" id="ARBA00001089"/>
    </source>
</evidence>
<dbReference type="Gene3D" id="3.60.20.40">
    <property type="match status" value="1"/>
</dbReference>
<dbReference type="RefSeq" id="WP_386806331.1">
    <property type="nucleotide sequence ID" value="NZ_JBHTMU010000069.1"/>
</dbReference>
<evidence type="ECO:0000313" key="5">
    <source>
        <dbReference type="Proteomes" id="UP001597135"/>
    </source>
</evidence>
<name>A0ABW3ZPP9_9RHOB</name>
<comment type="catalytic activity">
    <reaction evidence="2">
        <text>glutathione + H2O = L-cysteinylglycine + L-glutamate</text>
        <dbReference type="Rhea" id="RHEA:28807"/>
        <dbReference type="ChEBI" id="CHEBI:15377"/>
        <dbReference type="ChEBI" id="CHEBI:29985"/>
        <dbReference type="ChEBI" id="CHEBI:57925"/>
        <dbReference type="ChEBI" id="CHEBI:61694"/>
        <dbReference type="EC" id="3.4.19.13"/>
    </reaction>
</comment>
<sequence length="264" mass="27292">WVGPARALRYRDAEVQVVPGLTAGPTLADALAHMGAREMPPLPEGLVTCAEGLRAAYAARLSGMGDTGEVPEVPGCTTHFAIIDRAGNMVSHTQTLLSLFGAKMVSPSTGLLMNNGIMWFDPEPGGPNALGPGKACLMNVCPALGSHGEARFALGAAGGRKIVSAVTQLVSFLVDHGLSLGEAFHAPRVDVSGLDAIVVDRLLPEELDAGLSALAPVIRTDRTVLPFAFACASGVMSAGGVRMGCTEPEAPWADTAHEDGETTW</sequence>
<dbReference type="InterPro" id="IPR043137">
    <property type="entry name" value="GGT_ssub_C"/>
</dbReference>
<keyword evidence="5" id="KW-1185">Reference proteome</keyword>
<proteinExistence type="predicted"/>
<protein>
    <submittedName>
        <fullName evidence="4">Gamma-glutamyltransferase</fullName>
        <ecNumber evidence="4">2.3.2.2</ecNumber>
    </submittedName>
</protein>
<comment type="catalytic activity">
    <reaction evidence="1">
        <text>an S-substituted glutathione + H2O = an S-substituted L-cysteinylglycine + L-glutamate</text>
        <dbReference type="Rhea" id="RHEA:59468"/>
        <dbReference type="ChEBI" id="CHEBI:15377"/>
        <dbReference type="ChEBI" id="CHEBI:29985"/>
        <dbReference type="ChEBI" id="CHEBI:90779"/>
        <dbReference type="ChEBI" id="CHEBI:143103"/>
        <dbReference type="EC" id="3.4.19.13"/>
    </reaction>
</comment>
<dbReference type="Proteomes" id="UP001597135">
    <property type="component" value="Unassembled WGS sequence"/>
</dbReference>
<dbReference type="Pfam" id="PF01019">
    <property type="entry name" value="G_glu_transpept"/>
    <property type="match status" value="1"/>
</dbReference>
<comment type="caution">
    <text evidence="4">The sequence shown here is derived from an EMBL/GenBank/DDBJ whole genome shotgun (WGS) entry which is preliminary data.</text>
</comment>
<evidence type="ECO:0000313" key="4">
    <source>
        <dbReference type="EMBL" id="MFD1344755.1"/>
    </source>
</evidence>
<comment type="catalytic activity">
    <reaction evidence="3">
        <text>an N-terminal (5-L-glutamyl)-[peptide] + an alpha-amino acid = 5-L-glutamyl amino acid + an N-terminal L-alpha-aminoacyl-[peptide]</text>
        <dbReference type="Rhea" id="RHEA:23904"/>
        <dbReference type="Rhea" id="RHEA-COMP:9780"/>
        <dbReference type="Rhea" id="RHEA-COMP:9795"/>
        <dbReference type="ChEBI" id="CHEBI:77644"/>
        <dbReference type="ChEBI" id="CHEBI:78597"/>
        <dbReference type="ChEBI" id="CHEBI:78599"/>
        <dbReference type="ChEBI" id="CHEBI:78608"/>
        <dbReference type="EC" id="2.3.2.2"/>
    </reaction>
</comment>
<dbReference type="SUPFAM" id="SSF56235">
    <property type="entry name" value="N-terminal nucleophile aminohydrolases (Ntn hydrolases)"/>
    <property type="match status" value="1"/>
</dbReference>
<dbReference type="PANTHER" id="PTHR11686">
    <property type="entry name" value="GAMMA GLUTAMYL TRANSPEPTIDASE"/>
    <property type="match status" value="1"/>
</dbReference>
<accession>A0ABW3ZPP9</accession>
<dbReference type="InterPro" id="IPR029055">
    <property type="entry name" value="Ntn_hydrolases_N"/>
</dbReference>
<dbReference type="GO" id="GO:0103068">
    <property type="term" value="F:leukotriene C4 gamma-glutamyl transferase activity"/>
    <property type="evidence" value="ECO:0007669"/>
    <property type="project" value="UniProtKB-EC"/>
</dbReference>